<reference evidence="1" key="2">
    <citation type="submission" date="2020-07" db="EMBL/GenBank/DDBJ databases">
        <authorList>
            <person name="Lood C."/>
            <person name="Girard L."/>
        </authorList>
    </citation>
    <scope>NUCLEOTIDE SEQUENCE</scope>
    <source>
        <strain evidence="1">BW13M1</strain>
    </source>
</reference>
<proteinExistence type="predicted"/>
<dbReference type="RefSeq" id="WP_186600606.1">
    <property type="nucleotide sequence ID" value="NZ_JABWRJ020000003.1"/>
</dbReference>
<dbReference type="SMART" id="SM01236">
    <property type="entry name" value="Haem_oxygenase_2"/>
    <property type="match status" value="1"/>
</dbReference>
<dbReference type="Pfam" id="PF14518">
    <property type="entry name" value="Haem_oxygenas_2"/>
    <property type="match status" value="1"/>
</dbReference>
<dbReference type="Gene3D" id="1.20.910.10">
    <property type="entry name" value="Heme oxygenase-like"/>
    <property type="match status" value="1"/>
</dbReference>
<evidence type="ECO:0000313" key="1">
    <source>
        <dbReference type="EMBL" id="MBC3448277.1"/>
    </source>
</evidence>
<gene>
    <name evidence="1" type="ORF">HU751_21070</name>
</gene>
<organism evidence="1">
    <name type="scientific">Pseudomonas peradeniyensis</name>
    <dbReference type="NCBI Taxonomy" id="2745488"/>
    <lineage>
        <taxon>Bacteria</taxon>
        <taxon>Pseudomonadati</taxon>
        <taxon>Pseudomonadota</taxon>
        <taxon>Gammaproteobacteria</taxon>
        <taxon>Pseudomonadales</taxon>
        <taxon>Pseudomonadaceae</taxon>
        <taxon>Pseudomonas</taxon>
    </lineage>
</organism>
<protein>
    <submittedName>
        <fullName evidence="1">Iron-containing redox enzyme family protein</fullName>
    </submittedName>
</protein>
<dbReference type="EMBL" id="JABWRJ010000035">
    <property type="protein sequence ID" value="MBC3448277.1"/>
    <property type="molecule type" value="Genomic_DNA"/>
</dbReference>
<dbReference type="AlphaFoldDB" id="A0A923GBE7"/>
<comment type="caution">
    <text evidence="1">The sequence shown here is derived from an EMBL/GenBank/DDBJ whole genome shotgun (WGS) entry which is preliminary data.</text>
</comment>
<reference evidence="1" key="1">
    <citation type="journal article" date="2020" name="Microorganisms">
        <title>Reliable Identification of Environmental Pseudomonas Isolates Using the rpoD Gene.</title>
        <authorList>
            <consortium name="The Broad Institute Genome Sequencing Platform"/>
            <person name="Girard L."/>
            <person name="Lood C."/>
            <person name="Rokni-Zadeh H."/>
            <person name="van Noort V."/>
            <person name="Lavigne R."/>
            <person name="De Mot R."/>
        </authorList>
    </citation>
    <scope>NUCLEOTIDE SEQUENCE</scope>
    <source>
        <strain evidence="1">BW13M1</strain>
    </source>
</reference>
<sequence length="291" mass="33443">MTQLARDTQQQLADYYRCFLGDPAQLVNAQKSVRLSRNLVECLEDQWNTAEERLVDLRELPSTREAFLPWYLMCEKKINEDIRFFVDFMRHHATVEQVAYYICMEEMVDGSFDDLMAVAQLGMPIHCKMVAGENYWDEMGNGDFAAVHTTMFRTSSSYMRDLLGEAGISVEVPPLECLMNGNILLMWAVRREYNMRLIGAMGLVEGSAPVRFGATTAAMERLGLPRDVIAYHKAHISIDTRHSAAWYDTVLQHYAAGGEDVVRELSLGVMIRYNVALRYYHYMYQAMRSLQ</sequence>
<dbReference type="InterPro" id="IPR016084">
    <property type="entry name" value="Haem_Oase-like_multi-hlx"/>
</dbReference>
<accession>A0A923GBE7</accession>
<name>A0A923GBE7_9PSED</name>
<dbReference type="SUPFAM" id="SSF48613">
    <property type="entry name" value="Heme oxygenase-like"/>
    <property type="match status" value="1"/>
</dbReference>